<comment type="caution">
    <text evidence="1">The sequence shown here is derived from an EMBL/GenBank/DDBJ whole genome shotgun (WGS) entry which is preliminary data.</text>
</comment>
<sequence length="86" mass="9746">MLGNIIRAQSGPWEEHLKGYNSRGSNDPASMTMTTLTRLGLTRMLLRSDPIICLGIIVERRHRGAGLLFVFTRVQLASSYLWWNVT</sequence>
<keyword evidence="2" id="KW-1185">Reference proteome</keyword>
<dbReference type="EMBL" id="NMUH01009354">
    <property type="protein sequence ID" value="MQM19956.1"/>
    <property type="molecule type" value="Genomic_DNA"/>
</dbReference>
<dbReference type="Proteomes" id="UP000652761">
    <property type="component" value="Unassembled WGS sequence"/>
</dbReference>
<dbReference type="AlphaFoldDB" id="A0A843XKU1"/>
<reference evidence="1" key="1">
    <citation type="submission" date="2017-07" db="EMBL/GenBank/DDBJ databases">
        <title>Taro Niue Genome Assembly and Annotation.</title>
        <authorList>
            <person name="Atibalentja N."/>
            <person name="Keating K."/>
            <person name="Fields C.J."/>
        </authorList>
    </citation>
    <scope>NUCLEOTIDE SEQUENCE</scope>
    <source>
        <strain evidence="1">Niue_2</strain>
        <tissue evidence="1">Leaf</tissue>
    </source>
</reference>
<protein>
    <submittedName>
        <fullName evidence="1">Uncharacterized protein</fullName>
    </submittedName>
</protein>
<accession>A0A843XKU1</accession>
<proteinExistence type="predicted"/>
<evidence type="ECO:0000313" key="2">
    <source>
        <dbReference type="Proteomes" id="UP000652761"/>
    </source>
</evidence>
<gene>
    <name evidence="1" type="ORF">Taro_052969</name>
</gene>
<name>A0A843XKU1_COLES</name>
<evidence type="ECO:0000313" key="1">
    <source>
        <dbReference type="EMBL" id="MQM19956.1"/>
    </source>
</evidence>
<organism evidence="1 2">
    <name type="scientific">Colocasia esculenta</name>
    <name type="common">Wild taro</name>
    <name type="synonym">Arum esculentum</name>
    <dbReference type="NCBI Taxonomy" id="4460"/>
    <lineage>
        <taxon>Eukaryota</taxon>
        <taxon>Viridiplantae</taxon>
        <taxon>Streptophyta</taxon>
        <taxon>Embryophyta</taxon>
        <taxon>Tracheophyta</taxon>
        <taxon>Spermatophyta</taxon>
        <taxon>Magnoliopsida</taxon>
        <taxon>Liliopsida</taxon>
        <taxon>Araceae</taxon>
        <taxon>Aroideae</taxon>
        <taxon>Colocasieae</taxon>
        <taxon>Colocasia</taxon>
    </lineage>
</organism>